<gene>
    <name evidence="2" type="ORF">NBR_LOCUS19192</name>
</gene>
<protein>
    <submittedName>
        <fullName evidence="4">RxLR effector protein</fullName>
    </submittedName>
</protein>
<evidence type="ECO:0000313" key="2">
    <source>
        <dbReference type="EMBL" id="VDL82921.1"/>
    </source>
</evidence>
<feature type="chain" id="PRO_5043126032" evidence="1">
    <location>
        <begin position="18"/>
        <end position="74"/>
    </location>
</feature>
<evidence type="ECO:0000313" key="4">
    <source>
        <dbReference type="WBParaSite" id="NBR_0001919101-mRNA-1"/>
    </source>
</evidence>
<keyword evidence="1" id="KW-0732">Signal</keyword>
<name>A0A0N4YPM0_NIPBR</name>
<reference evidence="2 3" key="2">
    <citation type="submission" date="2018-11" db="EMBL/GenBank/DDBJ databases">
        <authorList>
            <consortium name="Pathogen Informatics"/>
        </authorList>
    </citation>
    <scope>NUCLEOTIDE SEQUENCE [LARGE SCALE GENOMIC DNA]</scope>
</reference>
<evidence type="ECO:0000313" key="3">
    <source>
        <dbReference type="Proteomes" id="UP000271162"/>
    </source>
</evidence>
<dbReference type="AlphaFoldDB" id="A0A0N4YPM0"/>
<dbReference type="Proteomes" id="UP000271162">
    <property type="component" value="Unassembled WGS sequence"/>
</dbReference>
<proteinExistence type="predicted"/>
<evidence type="ECO:0000256" key="1">
    <source>
        <dbReference type="SAM" id="SignalP"/>
    </source>
</evidence>
<keyword evidence="3" id="KW-1185">Reference proteome</keyword>
<dbReference type="WBParaSite" id="NBR_0001919101-mRNA-1">
    <property type="protein sequence ID" value="NBR_0001919101-mRNA-1"/>
    <property type="gene ID" value="NBR_0001919101"/>
</dbReference>
<dbReference type="EMBL" id="UYSL01023963">
    <property type="protein sequence ID" value="VDL82921.1"/>
    <property type="molecule type" value="Genomic_DNA"/>
</dbReference>
<accession>A0A0N4YPM0</accession>
<organism evidence="4">
    <name type="scientific">Nippostrongylus brasiliensis</name>
    <name type="common">Rat hookworm</name>
    <dbReference type="NCBI Taxonomy" id="27835"/>
    <lineage>
        <taxon>Eukaryota</taxon>
        <taxon>Metazoa</taxon>
        <taxon>Ecdysozoa</taxon>
        <taxon>Nematoda</taxon>
        <taxon>Chromadorea</taxon>
        <taxon>Rhabditida</taxon>
        <taxon>Rhabditina</taxon>
        <taxon>Rhabditomorpha</taxon>
        <taxon>Strongyloidea</taxon>
        <taxon>Heligmosomidae</taxon>
        <taxon>Nippostrongylus</taxon>
    </lineage>
</organism>
<sequence>MRIVLLTLGLFVLYVSATDVQVENNEDDLTTDVEIDNGDLSVVDGGAALERSKRGIDLFALLKPPAAKPKARVS</sequence>
<feature type="signal peptide" evidence="1">
    <location>
        <begin position="1"/>
        <end position="17"/>
    </location>
</feature>
<reference evidence="4" key="1">
    <citation type="submission" date="2017-02" db="UniProtKB">
        <authorList>
            <consortium name="WormBaseParasite"/>
        </authorList>
    </citation>
    <scope>IDENTIFICATION</scope>
</reference>